<keyword evidence="1" id="KW-0732">Signal</keyword>
<dbReference type="OrthoDB" id="1269231at2"/>
<evidence type="ECO:0000313" key="3">
    <source>
        <dbReference type="Proteomes" id="UP000199627"/>
    </source>
</evidence>
<sequence>MKKLVQPVVMALFALSLTACRHSAKEGEMLTATNTTTSTASKDEITKNVFTDSYGDQMEVAVNHTNNTITIHLDGKTYELKKNDDLPDYTASNAEYQYSDINGNITFLKKNIDMVLFHLKSDKNRSSNKMASY</sequence>
<protein>
    <recommendedName>
        <fullName evidence="4">Multicopper oxidase</fullName>
    </recommendedName>
</protein>
<gene>
    <name evidence="2" type="ORF">SAMN05421664_0747</name>
</gene>
<dbReference type="RefSeq" id="WP_089753725.1">
    <property type="nucleotide sequence ID" value="NZ_FNKL01000001.1"/>
</dbReference>
<feature type="chain" id="PRO_5011713456" description="Multicopper oxidase" evidence="1">
    <location>
        <begin position="25"/>
        <end position="133"/>
    </location>
</feature>
<proteinExistence type="predicted"/>
<organism evidence="2 3">
    <name type="scientific">Chryseobacterium soldanellicola</name>
    <dbReference type="NCBI Taxonomy" id="311333"/>
    <lineage>
        <taxon>Bacteria</taxon>
        <taxon>Pseudomonadati</taxon>
        <taxon>Bacteroidota</taxon>
        <taxon>Flavobacteriia</taxon>
        <taxon>Flavobacteriales</taxon>
        <taxon>Weeksellaceae</taxon>
        <taxon>Chryseobacterium group</taxon>
        <taxon>Chryseobacterium</taxon>
    </lineage>
</organism>
<dbReference type="EMBL" id="FNKL01000001">
    <property type="protein sequence ID" value="SDQ14965.1"/>
    <property type="molecule type" value="Genomic_DNA"/>
</dbReference>
<dbReference type="PROSITE" id="PS51257">
    <property type="entry name" value="PROKAR_LIPOPROTEIN"/>
    <property type="match status" value="1"/>
</dbReference>
<feature type="signal peptide" evidence="1">
    <location>
        <begin position="1"/>
        <end position="24"/>
    </location>
</feature>
<evidence type="ECO:0008006" key="4">
    <source>
        <dbReference type="Google" id="ProtNLM"/>
    </source>
</evidence>
<evidence type="ECO:0000256" key="1">
    <source>
        <dbReference type="SAM" id="SignalP"/>
    </source>
</evidence>
<dbReference type="Proteomes" id="UP000199627">
    <property type="component" value="Unassembled WGS sequence"/>
</dbReference>
<evidence type="ECO:0000313" key="2">
    <source>
        <dbReference type="EMBL" id="SDQ14965.1"/>
    </source>
</evidence>
<name>A0A1H0YI82_9FLAO</name>
<keyword evidence="3" id="KW-1185">Reference proteome</keyword>
<accession>A0A1H0YI82</accession>
<reference evidence="3" key="1">
    <citation type="submission" date="2016-10" db="EMBL/GenBank/DDBJ databases">
        <authorList>
            <person name="Varghese N."/>
            <person name="Submissions S."/>
        </authorList>
    </citation>
    <scope>NUCLEOTIDE SEQUENCE [LARGE SCALE GENOMIC DNA]</scope>
    <source>
        <strain evidence="3">DSM 17072</strain>
    </source>
</reference>
<dbReference type="AlphaFoldDB" id="A0A1H0YI82"/>